<proteinExistence type="predicted"/>
<feature type="transmembrane region" description="Helical" evidence="2">
    <location>
        <begin position="30"/>
        <end position="47"/>
    </location>
</feature>
<protein>
    <submittedName>
        <fullName evidence="4">OmpA family protein</fullName>
    </submittedName>
</protein>
<dbReference type="Gene3D" id="3.30.1330.60">
    <property type="entry name" value="OmpA-like domain"/>
    <property type="match status" value="1"/>
</dbReference>
<keyword evidence="2" id="KW-0812">Transmembrane</keyword>
<evidence type="ECO:0000256" key="2">
    <source>
        <dbReference type="SAM" id="Phobius"/>
    </source>
</evidence>
<dbReference type="InterPro" id="IPR036737">
    <property type="entry name" value="OmpA-like_sf"/>
</dbReference>
<dbReference type="PROSITE" id="PS51123">
    <property type="entry name" value="OMPA_2"/>
    <property type="match status" value="1"/>
</dbReference>
<reference evidence="4 5" key="1">
    <citation type="submission" date="2023-04" db="EMBL/GenBank/DDBJ databases">
        <title>Ectobacillus antri isolated from activated sludge.</title>
        <authorList>
            <person name="Yan P."/>
            <person name="Liu X."/>
        </authorList>
    </citation>
    <scope>NUCLEOTIDE SEQUENCE [LARGE SCALE GENOMIC DNA]</scope>
    <source>
        <strain evidence="4 5">C18H</strain>
    </source>
</reference>
<dbReference type="CDD" id="cd07185">
    <property type="entry name" value="OmpA_C-like"/>
    <property type="match status" value="1"/>
</dbReference>
<organism evidence="4 5">
    <name type="scientific">Ectobacillus antri</name>
    <dbReference type="NCBI Taxonomy" id="2486280"/>
    <lineage>
        <taxon>Bacteria</taxon>
        <taxon>Bacillati</taxon>
        <taxon>Bacillota</taxon>
        <taxon>Bacilli</taxon>
        <taxon>Bacillales</taxon>
        <taxon>Bacillaceae</taxon>
        <taxon>Ectobacillus</taxon>
    </lineage>
</organism>
<comment type="caution">
    <text evidence="4">The sequence shown here is derived from an EMBL/GenBank/DDBJ whole genome shotgun (WGS) entry which is preliminary data.</text>
</comment>
<sequence length="252" mass="28570">MARGYRNAKRHLSHAHEEEKESFWVSYTDLMSGLLVIFALVLMVAMFNMQSTFEESKAAIAEKEEALKKQNQMIEDIVGVKTRIIKELVKAFKDSNLNMEVDQQTGAIRFSGGVFFDTNSSEVSATGQQYLEQFIPVYMGILLSDQFRGEVSQIIVEGHTDTAGGYLYNLKLSQDRALSVVQKISAPEFPNFPHRDQLSTVITANGRSFSVPIKNKDGQIDAEKSRRVEFKFRLKDDEVLDKIQDMVKENAK</sequence>
<dbReference type="RefSeq" id="WP_278018564.1">
    <property type="nucleotide sequence ID" value="NZ_JARRRY010000021.1"/>
</dbReference>
<evidence type="ECO:0000313" key="4">
    <source>
        <dbReference type="EMBL" id="MDG5755282.1"/>
    </source>
</evidence>
<keyword evidence="1 2" id="KW-0472">Membrane</keyword>
<name>A0ABT6H7G2_9BACI</name>
<accession>A0ABT6H7G2</accession>
<dbReference type="InterPro" id="IPR006665">
    <property type="entry name" value="OmpA-like"/>
</dbReference>
<dbReference type="Proteomes" id="UP001218246">
    <property type="component" value="Unassembled WGS sequence"/>
</dbReference>
<evidence type="ECO:0000259" key="3">
    <source>
        <dbReference type="PROSITE" id="PS51123"/>
    </source>
</evidence>
<keyword evidence="2" id="KW-1133">Transmembrane helix</keyword>
<dbReference type="Pfam" id="PF00691">
    <property type="entry name" value="OmpA"/>
    <property type="match status" value="1"/>
</dbReference>
<dbReference type="InterPro" id="IPR050330">
    <property type="entry name" value="Bact_OuterMem_StrucFunc"/>
</dbReference>
<dbReference type="PANTHER" id="PTHR30329:SF20">
    <property type="entry name" value="EXPORTED PROTEIN"/>
    <property type="match status" value="1"/>
</dbReference>
<dbReference type="SUPFAM" id="SSF103088">
    <property type="entry name" value="OmpA-like"/>
    <property type="match status" value="1"/>
</dbReference>
<dbReference type="EMBL" id="JARULN010000023">
    <property type="protein sequence ID" value="MDG5755282.1"/>
    <property type="molecule type" value="Genomic_DNA"/>
</dbReference>
<gene>
    <name evidence="4" type="ORF">P6P90_15295</name>
</gene>
<dbReference type="PANTHER" id="PTHR30329">
    <property type="entry name" value="STATOR ELEMENT OF FLAGELLAR MOTOR COMPLEX"/>
    <property type="match status" value="1"/>
</dbReference>
<evidence type="ECO:0000313" key="5">
    <source>
        <dbReference type="Proteomes" id="UP001218246"/>
    </source>
</evidence>
<evidence type="ECO:0000256" key="1">
    <source>
        <dbReference type="PROSITE-ProRule" id="PRU00473"/>
    </source>
</evidence>
<keyword evidence="5" id="KW-1185">Reference proteome</keyword>
<feature type="domain" description="OmpA-like" evidence="3">
    <location>
        <begin position="103"/>
        <end position="236"/>
    </location>
</feature>